<dbReference type="VEuPathDB" id="VectorBase:AFAF020867"/>
<evidence type="ECO:0000256" key="2">
    <source>
        <dbReference type="SAM" id="MobiDB-lite"/>
    </source>
</evidence>
<dbReference type="Pfam" id="PF19314">
    <property type="entry name" value="DUF5917"/>
    <property type="match status" value="1"/>
</dbReference>
<dbReference type="Pfam" id="PF19311">
    <property type="entry name" value="KELAA"/>
    <property type="match status" value="1"/>
</dbReference>
<dbReference type="InterPro" id="IPR019384">
    <property type="entry name" value="FHIP"/>
</dbReference>
<sequence length="878" mass="98253">MMFLCRKFTEIDKMFGKLSEVLQSAADVLAPPPTALQDFDYHYRLVKNFYVADKTVPKIHINDTNIPTHLDQMLQILICEEQRLMESDTTPHTDLDASSSSSEMPPPKATPPPSSPAKAECMEFVLTNRPLDVLIEFAVNDTPPGARYIVLNWVRRFLSCLKCPPLGHASIFQPVQRLVEICSGTYASPYEREEILFLETVAGLVRKDSILVNLFLKSHHHSAPMLANWKGLGVNKAPVNNPLFASTKMEYDSRRISLVTEDSGDGGLAVDREEAVQCDRKASSAGSGASGDPECCDCDEEDHFILFDAIVSYLDSADSTIVVRACEGVLILASLPTLPPTCKAIRNTISRFATMMASRLASNCQQIPEDMDTGDIEDATVTWGLFPRDPEQPHYIGRYQLTAFLCWLDYCDCLLKECGLLVPELGPRVRDEMLIGYIESALVGCYAPFMLVLTAKIIKQTQSKALLDEIANWLIGEDELLDVNNCLLTILIENAHENTDILLPTLQFVESLLDNPHEKILHGMLFFYINNRGYYDGNSQTIQSWSDEEDNRERRRGSAEDPIKSRTLAPSNILRVINHFLLLLPRQIINDTGGICYEEYMQDANRHYQTWIKKTHGFCWPIEAIWPSSGESSPAIAGCSVEPSLLPGHMTVVPLAPPPKQPKKQRNKHSTDGCRRSSMTNVDLQTCGDSGISEESFYEGPLLKLLFSHVKQMNTQPYELNLAVIAILSKLALFPHPYLHEILLNPEIPVAAGATTLWSVMQFLARQLLSEIPRVEGFQEKIKETGRRLLSNPPLYHKDCESAESGVVTTTGTAAGAGIANSHEEEDEINDPLFESLVVLEEFCKELAAIAFVKYHHAKDEDRIALIRSGRREWHYPC</sequence>
<protein>
    <recommendedName>
        <fullName evidence="3">FHF complex subunit HOOK-interacting protein C-terminal domain-containing protein</fullName>
    </recommendedName>
</protein>
<accession>A0A182R111</accession>
<feature type="domain" description="FHF complex subunit HOOK-interacting protein C-terminal" evidence="3">
    <location>
        <begin position="699"/>
        <end position="790"/>
    </location>
</feature>
<dbReference type="STRING" id="69004.A0A182R111"/>
<feature type="region of interest" description="Disordered" evidence="2">
    <location>
        <begin position="655"/>
        <end position="676"/>
    </location>
</feature>
<comment type="similarity">
    <text evidence="1">Belongs to the FHIP family.</text>
</comment>
<evidence type="ECO:0000256" key="1">
    <source>
        <dbReference type="ARBA" id="ARBA00024336"/>
    </source>
</evidence>
<dbReference type="Pfam" id="PF10257">
    <property type="entry name" value="RAI16-like"/>
    <property type="match status" value="1"/>
</dbReference>
<organism evidence="4 5">
    <name type="scientific">Anopheles farauti</name>
    <dbReference type="NCBI Taxonomy" id="69004"/>
    <lineage>
        <taxon>Eukaryota</taxon>
        <taxon>Metazoa</taxon>
        <taxon>Ecdysozoa</taxon>
        <taxon>Arthropoda</taxon>
        <taxon>Hexapoda</taxon>
        <taxon>Insecta</taxon>
        <taxon>Pterygota</taxon>
        <taxon>Neoptera</taxon>
        <taxon>Endopterygota</taxon>
        <taxon>Diptera</taxon>
        <taxon>Nematocera</taxon>
        <taxon>Culicoidea</taxon>
        <taxon>Culicidae</taxon>
        <taxon>Anophelinae</taxon>
        <taxon>Anopheles</taxon>
    </lineage>
</organism>
<reference evidence="4" key="2">
    <citation type="submission" date="2020-05" db="UniProtKB">
        <authorList>
            <consortium name="EnsemblMetazoa"/>
        </authorList>
    </citation>
    <scope>IDENTIFICATION</scope>
    <source>
        <strain evidence="4">FAR1</strain>
    </source>
</reference>
<evidence type="ECO:0000313" key="4">
    <source>
        <dbReference type="EnsemblMetazoa" id="AFAF020867-PA"/>
    </source>
</evidence>
<dbReference type="AlphaFoldDB" id="A0A182R111"/>
<evidence type="ECO:0000259" key="3">
    <source>
        <dbReference type="Pfam" id="PF19314"/>
    </source>
</evidence>
<dbReference type="PANTHER" id="PTHR21705">
    <property type="entry name" value="RAI16 PROTEIN-RELATED"/>
    <property type="match status" value="1"/>
</dbReference>
<dbReference type="InterPro" id="IPR045668">
    <property type="entry name" value="FHIP_KELAA_motif"/>
</dbReference>
<name>A0A182R111_9DIPT</name>
<dbReference type="EnsemblMetazoa" id="AFAF020867-RA">
    <property type="protein sequence ID" value="AFAF020867-PA"/>
    <property type="gene ID" value="AFAF020867"/>
</dbReference>
<feature type="compositionally biased region" description="Pro residues" evidence="2">
    <location>
        <begin position="104"/>
        <end position="115"/>
    </location>
</feature>
<dbReference type="EMBL" id="AXCN02000061">
    <property type="status" value="NOT_ANNOTATED_CDS"/>
    <property type="molecule type" value="Genomic_DNA"/>
</dbReference>
<reference evidence="5" key="1">
    <citation type="submission" date="2014-01" db="EMBL/GenBank/DDBJ databases">
        <title>The Genome Sequence of Anopheles farauti FAR1 (V2).</title>
        <authorList>
            <consortium name="The Broad Institute Genomics Platform"/>
            <person name="Neafsey D.E."/>
            <person name="Besansky N."/>
            <person name="Howell P."/>
            <person name="Walton C."/>
            <person name="Young S.K."/>
            <person name="Zeng Q."/>
            <person name="Gargeya S."/>
            <person name="Fitzgerald M."/>
            <person name="Haas B."/>
            <person name="Abouelleil A."/>
            <person name="Allen A.W."/>
            <person name="Alvarado L."/>
            <person name="Arachchi H.M."/>
            <person name="Berlin A.M."/>
            <person name="Chapman S.B."/>
            <person name="Gainer-Dewar J."/>
            <person name="Goldberg J."/>
            <person name="Griggs A."/>
            <person name="Gujja S."/>
            <person name="Hansen M."/>
            <person name="Howarth C."/>
            <person name="Imamovic A."/>
            <person name="Ireland A."/>
            <person name="Larimer J."/>
            <person name="McCowan C."/>
            <person name="Murphy C."/>
            <person name="Pearson M."/>
            <person name="Poon T.W."/>
            <person name="Priest M."/>
            <person name="Roberts A."/>
            <person name="Saif S."/>
            <person name="Shea T."/>
            <person name="Sisk P."/>
            <person name="Sykes S."/>
            <person name="Wortman J."/>
            <person name="Nusbaum C."/>
            <person name="Birren B."/>
        </authorList>
    </citation>
    <scope>NUCLEOTIDE SEQUENCE [LARGE SCALE GENOMIC DNA]</scope>
    <source>
        <strain evidence="5">FAR1</strain>
    </source>
</reference>
<dbReference type="PANTHER" id="PTHR21705:SF12">
    <property type="entry name" value="FHF COMPLEX SUBUNIT HOOK-INTERACTING PROTEIN C-TERMINAL DOMAIN-CONTAINING PROTEIN"/>
    <property type="match status" value="1"/>
</dbReference>
<feature type="region of interest" description="Disordered" evidence="2">
    <location>
        <begin position="89"/>
        <end position="117"/>
    </location>
</feature>
<dbReference type="Proteomes" id="UP000075886">
    <property type="component" value="Unassembled WGS sequence"/>
</dbReference>
<proteinExistence type="inferred from homology"/>
<dbReference type="InterPro" id="IPR045669">
    <property type="entry name" value="FHIP_C"/>
</dbReference>
<evidence type="ECO:0000313" key="5">
    <source>
        <dbReference type="Proteomes" id="UP000075886"/>
    </source>
</evidence>
<keyword evidence="5" id="KW-1185">Reference proteome</keyword>